<evidence type="ECO:0000313" key="5">
    <source>
        <dbReference type="Proteomes" id="UP000547976"/>
    </source>
</evidence>
<reference evidence="4 5" key="1">
    <citation type="submission" date="2020-05" db="EMBL/GenBank/DDBJ databases">
        <title>Identification and distribution of gene clusters putatively required for synthesis of sphingolipid metabolism inhibitors in phylogenetically diverse species of the filamentous fungus Fusarium.</title>
        <authorList>
            <person name="Kim H.-S."/>
            <person name="Busman M."/>
            <person name="Brown D.W."/>
            <person name="Divon H."/>
            <person name="Uhlig S."/>
            <person name="Proctor R.H."/>
        </authorList>
    </citation>
    <scope>NUCLEOTIDE SEQUENCE [LARGE SCALE GENOMIC DNA]</scope>
    <source>
        <strain evidence="4 5">NRRL 66333</strain>
    </source>
</reference>
<dbReference type="CDD" id="cd12148">
    <property type="entry name" value="fungal_TF_MHR"/>
    <property type="match status" value="1"/>
</dbReference>
<dbReference type="OrthoDB" id="6509908at2759"/>
<dbReference type="InterPro" id="IPR001138">
    <property type="entry name" value="Zn2Cys6_DnaBD"/>
</dbReference>
<accession>A0A8H5P1P2</accession>
<dbReference type="SMART" id="SM00066">
    <property type="entry name" value="GAL4"/>
    <property type="match status" value="1"/>
</dbReference>
<feature type="domain" description="Zn(2)-C6 fungal-type" evidence="3">
    <location>
        <begin position="17"/>
        <end position="48"/>
    </location>
</feature>
<dbReference type="EMBL" id="JAAOAV010000232">
    <property type="protein sequence ID" value="KAF5587646.1"/>
    <property type="molecule type" value="Genomic_DNA"/>
</dbReference>
<dbReference type="GO" id="GO:0008270">
    <property type="term" value="F:zinc ion binding"/>
    <property type="evidence" value="ECO:0007669"/>
    <property type="project" value="InterPro"/>
</dbReference>
<sequence length="870" mass="97777">MPAQQTPPFSFRKGTKSCTECRRRKIRCVRIPEDSSTCRQCVERNTSCLAQVSKSRTRQAQRLSSRYRIMQLESQVSQLTKTINDIQVKLGSESILHLEQQIDQSPVSEGSDDESTNSEGLIAEESSDFRSLFHNDILSSDTGQQHEQISERRTKAMVSLCERVRPALQRLIPSKDETAEMLVVTFDWLQMLASLLPQPAAADSHNALLARYDDMCRPDVDVVELASWLLTVAITAQQIPQESRDMKPQSIGSRRRLHFSRAVSDAIETLVLSNDRLVGNIHGLGLGLHFVRLLMGRGDLQGAWLKLRHFIALGELMALPRAVQSTGSKTANGLQDEDTARRAQVWELMCTVDRLVGMFVNLPPYTRRSSNMASLLAIMVDGAVQTSVYLSRLMDIAAEGHGLDDPSGMQGSKPSLYVASLEVAHKARALFSETPESWWAINNDDDLKPDHIVQFVHHCTVMKAYLPIVHHQERSQDYGYSRLACIDACENVAQMYQFIRRKLPSGFFSLNVLDLQAFTAVILLLLLSHSSPFPEAHSFQINKSGLEAVVSQVILLMEEKSNTVLGSDFARRGAHTIRSLRHLLQQDESAGSSMNEMTVNVPLIGKIRVRRNAQTSLNLTAHSQESSIQDPQVGHWSLEEQVTPTLSSSQLNAGTSPQNSANNTSLVPELQWDQFLWSVEDSGESALDDAILSNGFDQATISHKAKPLHAHVQLRQNIQPPNRLSPTSQRENRIVSNSTNMDLLDELEAMAQAASAFQEDDNIPESTIVRWQQQFGYSAAMAKRKIMEHRNDPLHFTVSDDHWTLMRDRMEAEGHDRESYEHSYNRTSHAAVNQRKEVTIEEKRRLRDSVFLIKLEGPFSNVQAMLHARL</sequence>
<comment type="caution">
    <text evidence="4">The sequence shown here is derived from an EMBL/GenBank/DDBJ whole genome shotgun (WGS) entry which is preliminary data.</text>
</comment>
<evidence type="ECO:0000256" key="1">
    <source>
        <dbReference type="ARBA" id="ARBA00023242"/>
    </source>
</evidence>
<dbReference type="RefSeq" id="XP_036532785.1">
    <property type="nucleotide sequence ID" value="XM_036676479.1"/>
</dbReference>
<dbReference type="CDD" id="cd00067">
    <property type="entry name" value="GAL4"/>
    <property type="match status" value="1"/>
</dbReference>
<evidence type="ECO:0000256" key="2">
    <source>
        <dbReference type="SAM" id="MobiDB-lite"/>
    </source>
</evidence>
<gene>
    <name evidence="4" type="ORF">FSUBG_11762</name>
</gene>
<dbReference type="PROSITE" id="PS00463">
    <property type="entry name" value="ZN2_CY6_FUNGAL_1"/>
    <property type="match status" value="1"/>
</dbReference>
<dbReference type="Proteomes" id="UP000547976">
    <property type="component" value="Unassembled WGS sequence"/>
</dbReference>
<feature type="region of interest" description="Disordered" evidence="2">
    <location>
        <begin position="644"/>
        <end position="664"/>
    </location>
</feature>
<dbReference type="SUPFAM" id="SSF57701">
    <property type="entry name" value="Zn2/Cys6 DNA-binding domain"/>
    <property type="match status" value="1"/>
</dbReference>
<dbReference type="AlphaFoldDB" id="A0A8H5P1P2"/>
<organism evidence="4 5">
    <name type="scientific">Gibberella subglutinans</name>
    <name type="common">Fusarium subglutinans</name>
    <dbReference type="NCBI Taxonomy" id="42677"/>
    <lineage>
        <taxon>Eukaryota</taxon>
        <taxon>Fungi</taxon>
        <taxon>Dikarya</taxon>
        <taxon>Ascomycota</taxon>
        <taxon>Pezizomycotina</taxon>
        <taxon>Sordariomycetes</taxon>
        <taxon>Hypocreomycetidae</taxon>
        <taxon>Hypocreales</taxon>
        <taxon>Nectriaceae</taxon>
        <taxon>Fusarium</taxon>
        <taxon>Fusarium fujikuroi species complex</taxon>
    </lineage>
</organism>
<dbReference type="Gene3D" id="4.10.240.10">
    <property type="entry name" value="Zn(2)-C6 fungal-type DNA-binding domain"/>
    <property type="match status" value="1"/>
</dbReference>
<dbReference type="PANTHER" id="PTHR47840:SF3">
    <property type="entry name" value="ZN(II)2CYS6 TRANSCRIPTION FACTOR (EUROFUNG)"/>
    <property type="match status" value="1"/>
</dbReference>
<keyword evidence="5" id="KW-1185">Reference proteome</keyword>
<name>A0A8H5P1P2_GIBSU</name>
<proteinExistence type="predicted"/>
<dbReference type="PANTHER" id="PTHR47840">
    <property type="entry name" value="ZN(II)2CYS6 TRANSCRIPTION FACTOR (EUROFUNG)-RELATED"/>
    <property type="match status" value="1"/>
</dbReference>
<keyword evidence="1" id="KW-0539">Nucleus</keyword>
<dbReference type="PROSITE" id="PS50048">
    <property type="entry name" value="ZN2_CY6_FUNGAL_2"/>
    <property type="match status" value="1"/>
</dbReference>
<evidence type="ECO:0000313" key="4">
    <source>
        <dbReference type="EMBL" id="KAF5587646.1"/>
    </source>
</evidence>
<evidence type="ECO:0000259" key="3">
    <source>
        <dbReference type="PROSITE" id="PS50048"/>
    </source>
</evidence>
<protein>
    <submittedName>
        <fullName evidence="4">Zn(II)2Cys6 transcription factor (Eurofung)</fullName>
    </submittedName>
</protein>
<dbReference type="GO" id="GO:0000981">
    <property type="term" value="F:DNA-binding transcription factor activity, RNA polymerase II-specific"/>
    <property type="evidence" value="ECO:0007669"/>
    <property type="project" value="InterPro"/>
</dbReference>
<dbReference type="InterPro" id="IPR036864">
    <property type="entry name" value="Zn2-C6_fun-type_DNA-bd_sf"/>
</dbReference>
<dbReference type="GeneID" id="59311197"/>